<keyword evidence="7" id="KW-1133">Transmembrane helix</keyword>
<comment type="subcellular location">
    <subcellularLocation>
        <location evidence="2">Membrane</location>
        <topology evidence="2">Single-pass membrane protein</topology>
    </subcellularLocation>
</comment>
<dbReference type="Proteomes" id="UP001168877">
    <property type="component" value="Unassembled WGS sequence"/>
</dbReference>
<dbReference type="PANTHER" id="PTHR47953:SF19">
    <property type="entry name" value="OS06G0641600 PROTEIN"/>
    <property type="match status" value="1"/>
</dbReference>
<sequence>MQIPSIEGVDRHSISFRCRRRLNHRSFSTHRGRRPMSISSGFGRRSNRHFFASGRWRRSTLISSCNGRDPQGEKIHIIVGNGGQFPAGQLVWRWHLLSFGKECKDQELFLSILEGSSKLAGGFSIADVFPSIEGLLHWFGGIKSQLEKMHQEADQIVENIINDHKMGKTTTSELGKNEKNHEDLVDVLLKIQEDSDGEFRLTTDNMKAVIWICSLELLSTKRVQSFQSIREEEVSNLINWISSKAGSPIHLTDRLHSLTYGVTSRAAFGKRYKEQKSFVSIVIETTKLASGFSVADLFPSIEGLLQWISGIRPQLEKMHQESDIILENIISEHKKARATLDLGDKHEQNNEDLVDVLLKVQELEDSEFHLTTNNIKAVIWANINQVQTIYDIRSMLNHLGNSSGIHNSRALNCFADRLAKKASNMEGDILEWSL</sequence>
<dbReference type="Gene3D" id="1.10.630.10">
    <property type="entry name" value="Cytochrome P450"/>
    <property type="match status" value="2"/>
</dbReference>
<dbReference type="GO" id="GO:0016020">
    <property type="term" value="C:membrane"/>
    <property type="evidence" value="ECO:0007669"/>
    <property type="project" value="UniProtKB-SubCell"/>
</dbReference>
<dbReference type="AlphaFoldDB" id="A0AA39T147"/>
<reference evidence="12" key="1">
    <citation type="journal article" date="2022" name="Plant J.">
        <title>Strategies of tolerance reflected in two North American maple genomes.</title>
        <authorList>
            <person name="McEvoy S.L."/>
            <person name="Sezen U.U."/>
            <person name="Trouern-Trend A."/>
            <person name="McMahon S.M."/>
            <person name="Schaberg P.G."/>
            <person name="Yang J."/>
            <person name="Wegrzyn J.L."/>
            <person name="Swenson N.G."/>
        </authorList>
    </citation>
    <scope>NUCLEOTIDE SEQUENCE</scope>
    <source>
        <strain evidence="12">NS2018</strain>
    </source>
</reference>
<reference evidence="12" key="2">
    <citation type="submission" date="2023-06" db="EMBL/GenBank/DDBJ databases">
        <authorList>
            <person name="Swenson N.G."/>
            <person name="Wegrzyn J.L."/>
            <person name="Mcevoy S.L."/>
        </authorList>
    </citation>
    <scope>NUCLEOTIDE SEQUENCE</scope>
    <source>
        <strain evidence="12">NS2018</strain>
        <tissue evidence="12">Leaf</tissue>
    </source>
</reference>
<evidence type="ECO:0000256" key="3">
    <source>
        <dbReference type="ARBA" id="ARBA00010617"/>
    </source>
</evidence>
<keyword evidence="8" id="KW-0560">Oxidoreductase</keyword>
<evidence type="ECO:0000256" key="8">
    <source>
        <dbReference type="ARBA" id="ARBA00023002"/>
    </source>
</evidence>
<comment type="cofactor">
    <cofactor evidence="1">
        <name>heme</name>
        <dbReference type="ChEBI" id="CHEBI:30413"/>
    </cofactor>
</comment>
<evidence type="ECO:0000313" key="12">
    <source>
        <dbReference type="EMBL" id="KAK0602766.1"/>
    </source>
</evidence>
<dbReference type="InterPro" id="IPR036396">
    <property type="entry name" value="Cyt_P450_sf"/>
</dbReference>
<evidence type="ECO:0000256" key="11">
    <source>
        <dbReference type="ARBA" id="ARBA00023136"/>
    </source>
</evidence>
<dbReference type="GO" id="GO:0005506">
    <property type="term" value="F:iron ion binding"/>
    <property type="evidence" value="ECO:0007669"/>
    <property type="project" value="InterPro"/>
</dbReference>
<dbReference type="InterPro" id="IPR001128">
    <property type="entry name" value="Cyt_P450"/>
</dbReference>
<keyword evidence="6" id="KW-0479">Metal-binding</keyword>
<evidence type="ECO:0000256" key="7">
    <source>
        <dbReference type="ARBA" id="ARBA00022989"/>
    </source>
</evidence>
<evidence type="ECO:0000256" key="5">
    <source>
        <dbReference type="ARBA" id="ARBA00022692"/>
    </source>
</evidence>
<name>A0AA39T147_ACESA</name>
<dbReference type="Pfam" id="PF00067">
    <property type="entry name" value="p450"/>
    <property type="match status" value="1"/>
</dbReference>
<evidence type="ECO:0000256" key="10">
    <source>
        <dbReference type="ARBA" id="ARBA00023033"/>
    </source>
</evidence>
<keyword evidence="5" id="KW-0812">Transmembrane</keyword>
<organism evidence="12 13">
    <name type="scientific">Acer saccharum</name>
    <name type="common">Sugar maple</name>
    <dbReference type="NCBI Taxonomy" id="4024"/>
    <lineage>
        <taxon>Eukaryota</taxon>
        <taxon>Viridiplantae</taxon>
        <taxon>Streptophyta</taxon>
        <taxon>Embryophyta</taxon>
        <taxon>Tracheophyta</taxon>
        <taxon>Spermatophyta</taxon>
        <taxon>Magnoliopsida</taxon>
        <taxon>eudicotyledons</taxon>
        <taxon>Gunneridae</taxon>
        <taxon>Pentapetalae</taxon>
        <taxon>rosids</taxon>
        <taxon>malvids</taxon>
        <taxon>Sapindales</taxon>
        <taxon>Sapindaceae</taxon>
        <taxon>Hippocastanoideae</taxon>
        <taxon>Acereae</taxon>
        <taxon>Acer</taxon>
    </lineage>
</organism>
<dbReference type="GO" id="GO:0016705">
    <property type="term" value="F:oxidoreductase activity, acting on paired donors, with incorporation or reduction of molecular oxygen"/>
    <property type="evidence" value="ECO:0007669"/>
    <property type="project" value="InterPro"/>
</dbReference>
<protein>
    <submittedName>
        <fullName evidence="12">Uncharacterized protein</fullName>
    </submittedName>
</protein>
<evidence type="ECO:0000256" key="9">
    <source>
        <dbReference type="ARBA" id="ARBA00023004"/>
    </source>
</evidence>
<keyword evidence="4" id="KW-0349">Heme</keyword>
<dbReference type="GO" id="GO:0004497">
    <property type="term" value="F:monooxygenase activity"/>
    <property type="evidence" value="ECO:0007669"/>
    <property type="project" value="UniProtKB-KW"/>
</dbReference>
<dbReference type="GO" id="GO:0020037">
    <property type="term" value="F:heme binding"/>
    <property type="evidence" value="ECO:0007669"/>
    <property type="project" value="InterPro"/>
</dbReference>
<comment type="similarity">
    <text evidence="3">Belongs to the cytochrome P450 family.</text>
</comment>
<accession>A0AA39T147</accession>
<keyword evidence="13" id="KW-1185">Reference proteome</keyword>
<evidence type="ECO:0000256" key="4">
    <source>
        <dbReference type="ARBA" id="ARBA00022617"/>
    </source>
</evidence>
<dbReference type="InterPro" id="IPR052306">
    <property type="entry name" value="CYP450_71D"/>
</dbReference>
<dbReference type="SUPFAM" id="SSF48264">
    <property type="entry name" value="Cytochrome P450"/>
    <property type="match status" value="2"/>
</dbReference>
<evidence type="ECO:0000256" key="6">
    <source>
        <dbReference type="ARBA" id="ARBA00022723"/>
    </source>
</evidence>
<proteinExistence type="inferred from homology"/>
<keyword evidence="10" id="KW-0503">Monooxygenase</keyword>
<evidence type="ECO:0000256" key="1">
    <source>
        <dbReference type="ARBA" id="ARBA00001971"/>
    </source>
</evidence>
<evidence type="ECO:0000256" key="2">
    <source>
        <dbReference type="ARBA" id="ARBA00004167"/>
    </source>
</evidence>
<comment type="caution">
    <text evidence="12">The sequence shown here is derived from an EMBL/GenBank/DDBJ whole genome shotgun (WGS) entry which is preliminary data.</text>
</comment>
<keyword evidence="11" id="KW-0472">Membrane</keyword>
<gene>
    <name evidence="12" type="ORF">LWI29_036777</name>
</gene>
<keyword evidence="9" id="KW-0408">Iron</keyword>
<dbReference type="PANTHER" id="PTHR47953">
    <property type="entry name" value="OS08G0105600 PROTEIN"/>
    <property type="match status" value="1"/>
</dbReference>
<evidence type="ECO:0000313" key="13">
    <source>
        <dbReference type="Proteomes" id="UP001168877"/>
    </source>
</evidence>
<dbReference type="EMBL" id="JAUESC010000003">
    <property type="protein sequence ID" value="KAK0602766.1"/>
    <property type="molecule type" value="Genomic_DNA"/>
</dbReference>